<proteinExistence type="predicted"/>
<dbReference type="AlphaFoldDB" id="A0A5J4RQR8"/>
<comment type="caution">
    <text evidence="1">The sequence shown here is derived from an EMBL/GenBank/DDBJ whole genome shotgun (WGS) entry which is preliminary data.</text>
</comment>
<dbReference type="PANTHER" id="PTHR47619">
    <property type="entry name" value="METALLO-HYDROLASE YYCJ-RELATED"/>
    <property type="match status" value="1"/>
</dbReference>
<dbReference type="InterPro" id="IPR052533">
    <property type="entry name" value="WalJ/YycJ-like"/>
</dbReference>
<evidence type="ECO:0000313" key="1">
    <source>
        <dbReference type="EMBL" id="KAA6335450.1"/>
    </source>
</evidence>
<evidence type="ECO:0008006" key="2">
    <source>
        <dbReference type="Google" id="ProtNLM"/>
    </source>
</evidence>
<gene>
    <name evidence="1" type="ORF">EZS27_016309</name>
</gene>
<sequence>LSNTDTADFLSENITDTLRHIWLCHLSKNNNHPELAHKTVEEKLKERGIILGRDVQLDVLERCAVSGPYEIESSSREFARIMEGACFQLTFDM</sequence>
<reference evidence="1" key="1">
    <citation type="submission" date="2019-03" db="EMBL/GenBank/DDBJ databases">
        <title>Single cell metagenomics reveals metabolic interactions within the superorganism composed of flagellate Streblomastix strix and complex community of Bacteroidetes bacteria on its surface.</title>
        <authorList>
            <person name="Treitli S.C."/>
            <person name="Kolisko M."/>
            <person name="Husnik F."/>
            <person name="Keeling P."/>
            <person name="Hampl V."/>
        </authorList>
    </citation>
    <scope>NUCLEOTIDE SEQUENCE</scope>
    <source>
        <strain evidence="1">STM</strain>
    </source>
</reference>
<accession>A0A5J4RQR8</accession>
<organism evidence="1">
    <name type="scientific">termite gut metagenome</name>
    <dbReference type="NCBI Taxonomy" id="433724"/>
    <lineage>
        <taxon>unclassified sequences</taxon>
        <taxon>metagenomes</taxon>
        <taxon>organismal metagenomes</taxon>
    </lineage>
</organism>
<dbReference type="PANTHER" id="PTHR47619:SF1">
    <property type="entry name" value="EXODEOXYRIBONUCLEASE WALJ"/>
    <property type="match status" value="1"/>
</dbReference>
<dbReference type="EMBL" id="SNRY01000891">
    <property type="protein sequence ID" value="KAA6335450.1"/>
    <property type="molecule type" value="Genomic_DNA"/>
</dbReference>
<feature type="non-terminal residue" evidence="1">
    <location>
        <position position="1"/>
    </location>
</feature>
<name>A0A5J4RQR8_9ZZZZ</name>
<protein>
    <recommendedName>
        <fullName evidence="2">Metallo-hydrolase YycJ</fullName>
    </recommendedName>
</protein>